<dbReference type="InterPro" id="IPR010640">
    <property type="entry name" value="Low_temperature_requirement_A"/>
</dbReference>
<feature type="transmembrane region" description="Helical" evidence="1">
    <location>
        <begin position="191"/>
        <end position="212"/>
    </location>
</feature>
<protein>
    <submittedName>
        <fullName evidence="2">Uncharacterized protein</fullName>
    </submittedName>
</protein>
<dbReference type="STRING" id="1051890.A0A3N4LGG6"/>
<reference evidence="2 3" key="1">
    <citation type="journal article" date="2018" name="Nat. Ecol. Evol.">
        <title>Pezizomycetes genomes reveal the molecular basis of ectomycorrhizal truffle lifestyle.</title>
        <authorList>
            <person name="Murat C."/>
            <person name="Payen T."/>
            <person name="Noel B."/>
            <person name="Kuo A."/>
            <person name="Morin E."/>
            <person name="Chen J."/>
            <person name="Kohler A."/>
            <person name="Krizsan K."/>
            <person name="Balestrini R."/>
            <person name="Da Silva C."/>
            <person name="Montanini B."/>
            <person name="Hainaut M."/>
            <person name="Levati E."/>
            <person name="Barry K.W."/>
            <person name="Belfiori B."/>
            <person name="Cichocki N."/>
            <person name="Clum A."/>
            <person name="Dockter R.B."/>
            <person name="Fauchery L."/>
            <person name="Guy J."/>
            <person name="Iotti M."/>
            <person name="Le Tacon F."/>
            <person name="Lindquist E.A."/>
            <person name="Lipzen A."/>
            <person name="Malagnac F."/>
            <person name="Mello A."/>
            <person name="Molinier V."/>
            <person name="Miyauchi S."/>
            <person name="Poulain J."/>
            <person name="Riccioni C."/>
            <person name="Rubini A."/>
            <person name="Sitrit Y."/>
            <person name="Splivallo R."/>
            <person name="Traeger S."/>
            <person name="Wang M."/>
            <person name="Zifcakova L."/>
            <person name="Wipf D."/>
            <person name="Zambonelli A."/>
            <person name="Paolocci F."/>
            <person name="Nowrousian M."/>
            <person name="Ottonello S."/>
            <person name="Baldrian P."/>
            <person name="Spatafora J.W."/>
            <person name="Henrissat B."/>
            <person name="Nagy L.G."/>
            <person name="Aury J.M."/>
            <person name="Wincker P."/>
            <person name="Grigoriev I.V."/>
            <person name="Bonfante P."/>
            <person name="Martin F.M."/>
        </authorList>
    </citation>
    <scope>NUCLEOTIDE SEQUENCE [LARGE SCALE GENOMIC DNA]</scope>
    <source>
        <strain evidence="2 3">ATCC MYA-4762</strain>
    </source>
</reference>
<proteinExistence type="predicted"/>
<dbReference type="Proteomes" id="UP000267821">
    <property type="component" value="Unassembled WGS sequence"/>
</dbReference>
<feature type="transmembrane region" description="Helical" evidence="1">
    <location>
        <begin position="357"/>
        <end position="376"/>
    </location>
</feature>
<feature type="transmembrane region" description="Helical" evidence="1">
    <location>
        <begin position="546"/>
        <end position="564"/>
    </location>
</feature>
<organism evidence="2 3">
    <name type="scientific">Terfezia boudieri ATCC MYA-4762</name>
    <dbReference type="NCBI Taxonomy" id="1051890"/>
    <lineage>
        <taxon>Eukaryota</taxon>
        <taxon>Fungi</taxon>
        <taxon>Dikarya</taxon>
        <taxon>Ascomycota</taxon>
        <taxon>Pezizomycotina</taxon>
        <taxon>Pezizomycetes</taxon>
        <taxon>Pezizales</taxon>
        <taxon>Pezizaceae</taxon>
        <taxon>Terfezia</taxon>
    </lineage>
</organism>
<evidence type="ECO:0000256" key="1">
    <source>
        <dbReference type="SAM" id="Phobius"/>
    </source>
</evidence>
<evidence type="ECO:0000313" key="3">
    <source>
        <dbReference type="Proteomes" id="UP000267821"/>
    </source>
</evidence>
<dbReference type="PANTHER" id="PTHR42101">
    <property type="entry name" value="CHROMOSOME 16, WHOLE GENOME SHOTGUN SEQUENCE"/>
    <property type="match status" value="1"/>
</dbReference>
<feature type="transmembrane region" description="Helical" evidence="1">
    <location>
        <begin position="317"/>
        <end position="337"/>
    </location>
</feature>
<dbReference type="OrthoDB" id="3177213at2759"/>
<dbReference type="Pfam" id="PF06772">
    <property type="entry name" value="LtrA"/>
    <property type="match status" value="1"/>
</dbReference>
<dbReference type="InParanoid" id="A0A3N4LGG6"/>
<sequence>MSHTVVPFEGSTAPAFEQQRFVQRKAQILPWIANPLHLFLQHQGEHAGHQRVPPGVVPPENGIKDRTDTCLTRAEAIYEEVEAEEAHPLELFYDLFFVANLTTITSVHEMTDRKSKAFFILGKECEGLTSAERHRRTTLYDIRFTNDSLYERLVRLIHFAVMIAFASVSTSWNPLDAENAKNKENLMSMSLTLMCSRLALGIQYGVATFYAFRYKHGILPLLIHTVTMVGAGCVYLGLYFSFLGGDSPHTYIAWYGIILIEVIAVMASSAIWKVVSFKRTHLVERLGLLTLIILGEGIIVMLKAVNSVEKGSTYGRGWSASIFFIVACAVGILYLLYMFYFDYTPRGVHYGTIRQQFWTVLHFPFHMAVVLAVEGLRQLSTWWSFLQAQRLINGRFAAAANTTDPQQNWLNALGEIEGFLNYLYKDGTAVEIVRNWDSIEKELKDLKNTPYNATSQKTYIDLYQLNFDMISGYAQFYGIDVPEEKGPKHTVQEIVGSSLNVNAYDPSNDIMNVYYLVFTYFFSALAVVFFMFGFLGLFVRRKKDGWDYFSVALRFVVGFTFIGIERLKANEAMYARFLSSPWPIPTVAIILFVALFIDKVVGLIAYKRMKATLSKQT</sequence>
<keyword evidence="1" id="KW-1133">Transmembrane helix</keyword>
<accession>A0A3N4LGG6</accession>
<feature type="transmembrane region" description="Helical" evidence="1">
    <location>
        <begin position="252"/>
        <end position="274"/>
    </location>
</feature>
<keyword evidence="1" id="KW-0472">Membrane</keyword>
<feature type="transmembrane region" description="Helical" evidence="1">
    <location>
        <begin position="513"/>
        <end position="539"/>
    </location>
</feature>
<name>A0A3N4LGG6_9PEZI</name>
<keyword evidence="3" id="KW-1185">Reference proteome</keyword>
<dbReference type="EMBL" id="ML121583">
    <property type="protein sequence ID" value="RPB19771.1"/>
    <property type="molecule type" value="Genomic_DNA"/>
</dbReference>
<feature type="transmembrane region" description="Helical" evidence="1">
    <location>
        <begin position="286"/>
        <end position="305"/>
    </location>
</feature>
<gene>
    <name evidence="2" type="ORF">L211DRAFT_852886</name>
</gene>
<dbReference type="PANTHER" id="PTHR42101:SF1">
    <property type="entry name" value="LOW TEMPERATURE REQUIREMENT A"/>
    <property type="match status" value="1"/>
</dbReference>
<keyword evidence="1" id="KW-0812">Transmembrane</keyword>
<feature type="transmembrane region" description="Helical" evidence="1">
    <location>
        <begin position="219"/>
        <end position="240"/>
    </location>
</feature>
<feature type="transmembrane region" description="Helical" evidence="1">
    <location>
        <begin position="584"/>
        <end position="606"/>
    </location>
</feature>
<feature type="transmembrane region" description="Helical" evidence="1">
    <location>
        <begin position="153"/>
        <end position="171"/>
    </location>
</feature>
<evidence type="ECO:0000313" key="2">
    <source>
        <dbReference type="EMBL" id="RPB19771.1"/>
    </source>
</evidence>
<dbReference type="AlphaFoldDB" id="A0A3N4LGG6"/>